<dbReference type="InterPro" id="IPR011992">
    <property type="entry name" value="EF-hand-dom_pair"/>
</dbReference>
<feature type="domain" description="EF-hand" evidence="2">
    <location>
        <begin position="434"/>
        <end position="469"/>
    </location>
</feature>
<evidence type="ECO:0000256" key="1">
    <source>
        <dbReference type="ARBA" id="ARBA00022837"/>
    </source>
</evidence>
<dbReference type="EMBL" id="HBGE01022399">
    <property type="protein sequence ID" value="CAD9113291.1"/>
    <property type="molecule type" value="Transcribed_RNA"/>
</dbReference>
<keyword evidence="1" id="KW-0106">Calcium</keyword>
<gene>
    <name evidence="3" type="ORF">ACAT0790_LOCUS13579</name>
</gene>
<feature type="domain" description="EF-hand" evidence="2">
    <location>
        <begin position="379"/>
        <end position="414"/>
    </location>
</feature>
<dbReference type="SMART" id="SM00054">
    <property type="entry name" value="EFh"/>
    <property type="match status" value="2"/>
</dbReference>
<dbReference type="SUPFAM" id="SSF47473">
    <property type="entry name" value="EF-hand"/>
    <property type="match status" value="1"/>
</dbReference>
<dbReference type="PROSITE" id="PS00018">
    <property type="entry name" value="EF_HAND_1"/>
    <property type="match status" value="1"/>
</dbReference>
<dbReference type="CDD" id="cd00051">
    <property type="entry name" value="EFh"/>
    <property type="match status" value="1"/>
</dbReference>
<dbReference type="Gene3D" id="1.10.238.10">
    <property type="entry name" value="EF-hand"/>
    <property type="match status" value="1"/>
</dbReference>
<dbReference type="GO" id="GO:0005509">
    <property type="term" value="F:calcium ion binding"/>
    <property type="evidence" value="ECO:0007669"/>
    <property type="project" value="InterPro"/>
</dbReference>
<evidence type="ECO:0000313" key="3">
    <source>
        <dbReference type="EMBL" id="CAD9113291.1"/>
    </source>
</evidence>
<dbReference type="AlphaFoldDB" id="A0A7S1Q2W9"/>
<dbReference type="Pfam" id="PF13499">
    <property type="entry name" value="EF-hand_7"/>
    <property type="match status" value="1"/>
</dbReference>
<name>A0A7S1Q2W9_ALECA</name>
<organism evidence="3">
    <name type="scientific">Alexandrium catenella</name>
    <name type="common">Red tide dinoflagellate</name>
    <name type="synonym">Gonyaulax catenella</name>
    <dbReference type="NCBI Taxonomy" id="2925"/>
    <lineage>
        <taxon>Eukaryota</taxon>
        <taxon>Sar</taxon>
        <taxon>Alveolata</taxon>
        <taxon>Dinophyceae</taxon>
        <taxon>Gonyaulacales</taxon>
        <taxon>Pyrocystaceae</taxon>
        <taxon>Alexandrium</taxon>
    </lineage>
</organism>
<dbReference type="PROSITE" id="PS50222">
    <property type="entry name" value="EF_HAND_2"/>
    <property type="match status" value="2"/>
</dbReference>
<dbReference type="PROSITE" id="PS51996">
    <property type="entry name" value="TR_MART"/>
    <property type="match status" value="1"/>
</dbReference>
<evidence type="ECO:0000259" key="2">
    <source>
        <dbReference type="PROSITE" id="PS50222"/>
    </source>
</evidence>
<dbReference type="SUPFAM" id="SSF56399">
    <property type="entry name" value="ADP-ribosylation"/>
    <property type="match status" value="1"/>
</dbReference>
<dbReference type="InterPro" id="IPR002048">
    <property type="entry name" value="EF_hand_dom"/>
</dbReference>
<proteinExistence type="predicted"/>
<reference evidence="3" key="1">
    <citation type="submission" date="2021-01" db="EMBL/GenBank/DDBJ databases">
        <authorList>
            <person name="Corre E."/>
            <person name="Pelletier E."/>
            <person name="Niang G."/>
            <person name="Scheremetjew M."/>
            <person name="Finn R."/>
            <person name="Kale V."/>
            <person name="Holt S."/>
            <person name="Cochrane G."/>
            <person name="Meng A."/>
            <person name="Brown T."/>
            <person name="Cohen L."/>
        </authorList>
    </citation>
    <scope>NUCLEOTIDE SEQUENCE</scope>
    <source>
        <strain evidence="3">OF101</strain>
    </source>
</reference>
<dbReference type="Gene3D" id="3.90.176.10">
    <property type="entry name" value="Toxin ADP-ribosyltransferase, Chain A, domain 1"/>
    <property type="match status" value="1"/>
</dbReference>
<sequence length="510" mass="56334">MPAVELQTGSWVVESKAVGFLVKKGKDAKAEYSFWVATAEASCEDCTFWESKLKTAGVNKEGQSKFKLTGHPHGGFFVKVGDDTFSEVDADMKERNVWKYKADIKGKFLTSIAAPPQRATNFPTDNFSQAVLYKDPSRNEPCSPPIQVIVEACGLANEQLPEDPLERQRLLANYYTSESPLYHEMNKCLRDDDLNGLRYYSAYIKELRDVFKTDHKDQIIEPFVGKVWRGIGYPDPEAALKDFAVGETFVWSAFTSMTTERDVAFRFGNIVFEVSCLPPKEAYEGAMAVYAPASVSSFSDFQGEAEILFPPNIQFQVKEIKMPGGEGDDAVSSPLIICETVAFDSDEGLKEFKDFKAALDSALADGTLDNTPAEERAKAIQSGYKRLFDAIDANKSLTLSKKEARAALTKIQGAVSYAGAAFPGISLPGEGKGVIRKYVDEMFEATDMNKDGTLTFDELFGFIASKQGSPEAMADMFTKMSVQDWTSMHKTLETIVQAFENSDFSSLASL</sequence>
<protein>
    <recommendedName>
        <fullName evidence="2">EF-hand domain-containing protein</fullName>
    </recommendedName>
</protein>
<accession>A0A7S1Q2W9</accession>
<dbReference type="InterPro" id="IPR018247">
    <property type="entry name" value="EF_Hand_1_Ca_BS"/>
</dbReference>